<dbReference type="GeneID" id="69281121"/>
<dbReference type="RefSeq" id="WP_199105065.1">
    <property type="nucleotide sequence ID" value="NZ_CP054580.1"/>
</dbReference>
<evidence type="ECO:0000256" key="2">
    <source>
        <dbReference type="ARBA" id="ARBA00023027"/>
    </source>
</evidence>
<evidence type="ECO:0000313" key="6">
    <source>
        <dbReference type="EMBL" id="QKS25819.1"/>
    </source>
</evidence>
<dbReference type="Pfam" id="PF03446">
    <property type="entry name" value="NAD_binding_2"/>
    <property type="match status" value="1"/>
</dbReference>
<dbReference type="EC" id="1.1.1.60" evidence="6"/>
<feature type="active site" evidence="3">
    <location>
        <position position="173"/>
    </location>
</feature>
<keyword evidence="7" id="KW-1185">Reference proteome</keyword>
<gene>
    <name evidence="6" type="ORF">FX987_03615</name>
</gene>
<dbReference type="SUPFAM" id="SSF48179">
    <property type="entry name" value="6-phosphogluconate dehydrogenase C-terminal domain-like"/>
    <property type="match status" value="1"/>
</dbReference>
<dbReference type="Gene3D" id="3.40.50.720">
    <property type="entry name" value="NAD(P)-binding Rossmann-like Domain"/>
    <property type="match status" value="1"/>
</dbReference>
<dbReference type="SUPFAM" id="SSF51735">
    <property type="entry name" value="NAD(P)-binding Rossmann-fold domains"/>
    <property type="match status" value="1"/>
</dbReference>
<accession>A0AAP9T1H0</accession>
<evidence type="ECO:0000259" key="5">
    <source>
        <dbReference type="Pfam" id="PF14833"/>
    </source>
</evidence>
<keyword evidence="2" id="KW-0520">NAD</keyword>
<dbReference type="InterPro" id="IPR013328">
    <property type="entry name" value="6PGD_dom2"/>
</dbReference>
<dbReference type="PIRSF" id="PIRSF000103">
    <property type="entry name" value="HIBADH"/>
    <property type="match status" value="1"/>
</dbReference>
<evidence type="ECO:0000313" key="7">
    <source>
        <dbReference type="Proteomes" id="UP000509761"/>
    </source>
</evidence>
<dbReference type="GO" id="GO:0051287">
    <property type="term" value="F:NAD binding"/>
    <property type="evidence" value="ECO:0007669"/>
    <property type="project" value="InterPro"/>
</dbReference>
<organism evidence="6 7">
    <name type="scientific">Vreelandella titanicae</name>
    <dbReference type="NCBI Taxonomy" id="664683"/>
    <lineage>
        <taxon>Bacteria</taxon>
        <taxon>Pseudomonadati</taxon>
        <taxon>Pseudomonadota</taxon>
        <taxon>Gammaproteobacteria</taxon>
        <taxon>Oceanospirillales</taxon>
        <taxon>Halomonadaceae</taxon>
        <taxon>Vreelandella</taxon>
    </lineage>
</organism>
<dbReference type="EMBL" id="CP054580">
    <property type="protein sequence ID" value="QKS25819.1"/>
    <property type="molecule type" value="Genomic_DNA"/>
</dbReference>
<dbReference type="InterPro" id="IPR036291">
    <property type="entry name" value="NAD(P)-bd_dom_sf"/>
</dbReference>
<dbReference type="Pfam" id="PF14833">
    <property type="entry name" value="NAD_binding_11"/>
    <property type="match status" value="1"/>
</dbReference>
<feature type="domain" description="6-phosphogluconate dehydrogenase NADP-binding" evidence="4">
    <location>
        <begin position="4"/>
        <end position="164"/>
    </location>
</feature>
<dbReference type="Gene3D" id="1.10.1040.10">
    <property type="entry name" value="N-(1-d-carboxylethyl)-l-norvaline Dehydrogenase, domain 2"/>
    <property type="match status" value="1"/>
</dbReference>
<feature type="domain" description="3-hydroxyisobutyrate dehydrogenase-like NAD-binding" evidence="5">
    <location>
        <begin position="167"/>
        <end position="280"/>
    </location>
</feature>
<protein>
    <submittedName>
        <fullName evidence="6">2-hydroxy-3-oxopropionate reductase</fullName>
        <ecNumber evidence="6">1.1.1.60</ecNumber>
    </submittedName>
</protein>
<proteinExistence type="predicted"/>
<name>A0AAP9T1H0_9GAMM</name>
<reference evidence="6 7" key="1">
    <citation type="submission" date="2019-12" db="EMBL/GenBank/DDBJ databases">
        <title>Genome sequencing and assembly of endphytes of Porphyra tenera.</title>
        <authorList>
            <person name="Park J.M."/>
            <person name="Shin R."/>
            <person name="Jo S.H."/>
        </authorList>
    </citation>
    <scope>NUCLEOTIDE SEQUENCE [LARGE SCALE GENOMIC DNA]</scope>
    <source>
        <strain evidence="6 7">GPM3</strain>
    </source>
</reference>
<dbReference type="InterPro" id="IPR006115">
    <property type="entry name" value="6PGDH_NADP-bd"/>
</dbReference>
<dbReference type="InterPro" id="IPR008927">
    <property type="entry name" value="6-PGluconate_DH-like_C_sf"/>
</dbReference>
<dbReference type="InterPro" id="IPR015815">
    <property type="entry name" value="HIBADH-related"/>
</dbReference>
<sequence>MISTIGFIGLGAMGEPMCKNLAKGSGKKVLAYDLASEPLERLAAEGVQKGEDALQVARESDVLFLSLPSGQHVKSLMLGEDGIANELKQGATVVDLSTTSVEDARWLERELQAYKVKFADAPVARTRQAAIDGNLCVMVGCAETIYGNIKELLQHIASDIIHCGDVGAGQLAKILNNMVLFDTVASLSEALVICEKSGADPKKIFEAMSLGSADSFALRNHCMKFMLENDFPEKKFPTSYALKDLSYALELAENYGLTLGMAENTKSLFQKAIKEGYGEQYFPVIVNSMRND</sequence>
<evidence type="ECO:0000256" key="1">
    <source>
        <dbReference type="ARBA" id="ARBA00023002"/>
    </source>
</evidence>
<dbReference type="PANTHER" id="PTHR22981:SF7">
    <property type="entry name" value="3-HYDROXYISOBUTYRATE DEHYDROGENASE, MITOCHONDRIAL"/>
    <property type="match status" value="1"/>
</dbReference>
<dbReference type="GO" id="GO:0008679">
    <property type="term" value="F:2-hydroxy-3-oxopropionate reductase activity"/>
    <property type="evidence" value="ECO:0007669"/>
    <property type="project" value="UniProtKB-EC"/>
</dbReference>
<dbReference type="GO" id="GO:0050661">
    <property type="term" value="F:NADP binding"/>
    <property type="evidence" value="ECO:0007669"/>
    <property type="project" value="InterPro"/>
</dbReference>
<dbReference type="AlphaFoldDB" id="A0AAP9T1H0"/>
<keyword evidence="1 6" id="KW-0560">Oxidoreductase</keyword>
<evidence type="ECO:0000259" key="4">
    <source>
        <dbReference type="Pfam" id="PF03446"/>
    </source>
</evidence>
<dbReference type="InterPro" id="IPR029154">
    <property type="entry name" value="HIBADH-like_NADP-bd"/>
</dbReference>
<dbReference type="Proteomes" id="UP000509761">
    <property type="component" value="Chromosome"/>
</dbReference>
<evidence type="ECO:0000256" key="3">
    <source>
        <dbReference type="PIRSR" id="PIRSR000103-1"/>
    </source>
</evidence>
<dbReference type="PANTHER" id="PTHR22981">
    <property type="entry name" value="3-HYDROXYISOBUTYRATE DEHYDROGENASE-RELATED"/>
    <property type="match status" value="1"/>
</dbReference>